<evidence type="ECO:0000256" key="5">
    <source>
        <dbReference type="ARBA" id="ARBA00022723"/>
    </source>
</evidence>
<dbReference type="InterPro" id="IPR020084">
    <property type="entry name" value="NUDIX_hydrolase_CS"/>
</dbReference>
<evidence type="ECO:0000256" key="4">
    <source>
        <dbReference type="ARBA" id="ARBA00022705"/>
    </source>
</evidence>
<evidence type="ECO:0000256" key="9">
    <source>
        <dbReference type="ARBA" id="ARBA00023204"/>
    </source>
</evidence>
<evidence type="ECO:0000313" key="18">
    <source>
        <dbReference type="Proteomes" id="UP000243478"/>
    </source>
</evidence>
<evidence type="ECO:0000256" key="6">
    <source>
        <dbReference type="ARBA" id="ARBA00022763"/>
    </source>
</evidence>
<dbReference type="PROSITE" id="PS00893">
    <property type="entry name" value="NUDIX_BOX"/>
    <property type="match status" value="1"/>
</dbReference>
<protein>
    <recommendedName>
        <fullName evidence="13">8-oxo-dGTP diphosphatase</fullName>
        <ecNumber evidence="12">3.6.1.55</ecNumber>
    </recommendedName>
    <alternativeName>
        <fullName evidence="16">7,8-dihydro-8-oxoguanine-triphosphatase</fullName>
    </alternativeName>
    <alternativeName>
        <fullName evidence="15">Mutator protein MutT</fullName>
    </alternativeName>
    <alternativeName>
        <fullName evidence="14">dGTP pyrophosphohydrolase</fullName>
    </alternativeName>
</protein>
<comment type="cofactor">
    <cofactor evidence="1">
        <name>Mg(2+)</name>
        <dbReference type="ChEBI" id="CHEBI:18420"/>
    </cofactor>
</comment>
<dbReference type="GO" id="GO:0044715">
    <property type="term" value="F:8-oxo-dGDP phosphatase activity"/>
    <property type="evidence" value="ECO:0007669"/>
    <property type="project" value="TreeGrafter"/>
</dbReference>
<dbReference type="RefSeq" id="WP_012481609.1">
    <property type="nucleotide sequence ID" value="NZ_AP021908.1"/>
</dbReference>
<evidence type="ECO:0000256" key="10">
    <source>
        <dbReference type="ARBA" id="ARBA00035861"/>
    </source>
</evidence>
<accession>A0A0F5ZM71</accession>
<evidence type="ECO:0000256" key="8">
    <source>
        <dbReference type="ARBA" id="ARBA00022842"/>
    </source>
</evidence>
<dbReference type="InterPro" id="IPR015797">
    <property type="entry name" value="NUDIX_hydrolase-like_dom_sf"/>
</dbReference>
<dbReference type="SUPFAM" id="SSF55811">
    <property type="entry name" value="Nudix"/>
    <property type="match status" value="1"/>
</dbReference>
<keyword evidence="7 17" id="KW-0378">Hydrolase</keyword>
<keyword evidence="8" id="KW-0460">Magnesium</keyword>
<evidence type="ECO:0000256" key="13">
    <source>
        <dbReference type="ARBA" id="ARBA00040794"/>
    </source>
</evidence>
<keyword evidence="4" id="KW-0235">DNA replication</keyword>
<dbReference type="PROSITE" id="PS51462">
    <property type="entry name" value="NUDIX"/>
    <property type="match status" value="1"/>
</dbReference>
<dbReference type="AlphaFoldDB" id="A0A0F5ZM71"/>
<dbReference type="Pfam" id="PF00293">
    <property type="entry name" value="NUDIX"/>
    <property type="match status" value="1"/>
</dbReference>
<dbReference type="InterPro" id="IPR047127">
    <property type="entry name" value="MutT-like"/>
</dbReference>
<evidence type="ECO:0000256" key="7">
    <source>
        <dbReference type="ARBA" id="ARBA00022801"/>
    </source>
</evidence>
<dbReference type="EMBL" id="JZRZ01000030">
    <property type="protein sequence ID" value="KKD56783.1"/>
    <property type="molecule type" value="Genomic_DNA"/>
</dbReference>
<evidence type="ECO:0000256" key="3">
    <source>
        <dbReference type="ARBA" id="ARBA00022457"/>
    </source>
</evidence>
<dbReference type="PANTHER" id="PTHR47707">
    <property type="entry name" value="8-OXO-DGTP DIPHOSPHATASE"/>
    <property type="match status" value="1"/>
</dbReference>
<comment type="similarity">
    <text evidence="2">Belongs to the Nudix hydrolase family.</text>
</comment>
<dbReference type="GO" id="GO:0035539">
    <property type="term" value="F:8-oxo-7,8-dihydrodeoxyguanosine triphosphate pyrophosphatase activity"/>
    <property type="evidence" value="ECO:0007669"/>
    <property type="project" value="UniProtKB-EC"/>
</dbReference>
<comment type="catalytic activity">
    <reaction evidence="11">
        <text>8-oxo-GTP + H2O = 8-oxo-GMP + diphosphate + H(+)</text>
        <dbReference type="Rhea" id="RHEA:67616"/>
        <dbReference type="ChEBI" id="CHEBI:15377"/>
        <dbReference type="ChEBI" id="CHEBI:15378"/>
        <dbReference type="ChEBI" id="CHEBI:33019"/>
        <dbReference type="ChEBI" id="CHEBI:143553"/>
        <dbReference type="ChEBI" id="CHEBI:145694"/>
    </reaction>
</comment>
<dbReference type="GO" id="GO:0046872">
    <property type="term" value="F:metal ion binding"/>
    <property type="evidence" value="ECO:0007669"/>
    <property type="project" value="UniProtKB-KW"/>
</dbReference>
<keyword evidence="6" id="KW-0227">DNA damage</keyword>
<dbReference type="Proteomes" id="UP000243478">
    <property type="component" value="Unassembled WGS sequence"/>
</dbReference>
<comment type="caution">
    <text evidence="17">The sequence shown here is derived from an EMBL/GenBank/DDBJ whole genome shotgun (WGS) entry which is preliminary data.</text>
</comment>
<gene>
    <name evidence="17" type="ORF">VM57_19300</name>
</gene>
<comment type="catalytic activity">
    <reaction evidence="10">
        <text>8-oxo-dGTP + H2O = 8-oxo-dGMP + diphosphate + H(+)</text>
        <dbReference type="Rhea" id="RHEA:31575"/>
        <dbReference type="ChEBI" id="CHEBI:15377"/>
        <dbReference type="ChEBI" id="CHEBI:15378"/>
        <dbReference type="ChEBI" id="CHEBI:33019"/>
        <dbReference type="ChEBI" id="CHEBI:63224"/>
        <dbReference type="ChEBI" id="CHEBI:77896"/>
        <dbReference type="EC" id="3.6.1.55"/>
    </reaction>
</comment>
<evidence type="ECO:0000313" key="17">
    <source>
        <dbReference type="EMBL" id="KKD56783.1"/>
    </source>
</evidence>
<proteinExistence type="inferred from homology"/>
<evidence type="ECO:0000256" key="2">
    <source>
        <dbReference type="ARBA" id="ARBA00005582"/>
    </source>
</evidence>
<dbReference type="Gene3D" id="3.90.79.10">
    <property type="entry name" value="Nucleoside Triphosphate Pyrophosphohydrolase"/>
    <property type="match status" value="1"/>
</dbReference>
<organism evidence="17 18">
    <name type="scientific">Stenotrophomonas maltophilia</name>
    <name type="common">Pseudomonas maltophilia</name>
    <name type="synonym">Xanthomonas maltophilia</name>
    <dbReference type="NCBI Taxonomy" id="40324"/>
    <lineage>
        <taxon>Bacteria</taxon>
        <taxon>Pseudomonadati</taxon>
        <taxon>Pseudomonadota</taxon>
        <taxon>Gammaproteobacteria</taxon>
        <taxon>Lysobacterales</taxon>
        <taxon>Lysobacteraceae</taxon>
        <taxon>Stenotrophomonas</taxon>
        <taxon>Stenotrophomonas maltophilia group</taxon>
    </lineage>
</organism>
<evidence type="ECO:0000256" key="11">
    <source>
        <dbReference type="ARBA" id="ARBA00036904"/>
    </source>
</evidence>
<evidence type="ECO:0000256" key="15">
    <source>
        <dbReference type="ARBA" id="ARBA00041979"/>
    </source>
</evidence>
<dbReference type="GO" id="GO:0006281">
    <property type="term" value="P:DNA repair"/>
    <property type="evidence" value="ECO:0007669"/>
    <property type="project" value="UniProtKB-KW"/>
</dbReference>
<dbReference type="GO" id="GO:0008413">
    <property type="term" value="F:8-oxo-7,8-dihydroguanosine triphosphate pyrophosphatase activity"/>
    <property type="evidence" value="ECO:0007669"/>
    <property type="project" value="TreeGrafter"/>
</dbReference>
<reference evidence="17 18" key="1">
    <citation type="submission" date="2015-03" db="EMBL/GenBank/DDBJ databases">
        <title>Draft genome of Stenotrophomonas maltophila isolated from urine specimen.</title>
        <authorList>
            <person name="Murugan N."/>
            <person name="Malathi J."/>
            <person name="Umashankar V."/>
            <person name="Madhavan H."/>
        </authorList>
    </citation>
    <scope>NUCLEOTIDE SEQUENCE [LARGE SCALE GENOMIC DNA]</scope>
    <source>
        <strain evidence="17 18">JMNMN1</strain>
    </source>
</reference>
<keyword evidence="3" id="KW-0515">Mutator protein</keyword>
<evidence type="ECO:0000256" key="14">
    <source>
        <dbReference type="ARBA" id="ARBA00041592"/>
    </source>
</evidence>
<dbReference type="GO" id="GO:0006260">
    <property type="term" value="P:DNA replication"/>
    <property type="evidence" value="ECO:0007669"/>
    <property type="project" value="UniProtKB-KW"/>
</dbReference>
<dbReference type="PANTHER" id="PTHR47707:SF1">
    <property type="entry name" value="NUDIX HYDROLASE FAMILY PROTEIN"/>
    <property type="match status" value="1"/>
</dbReference>
<name>A0A0F5ZM71_STEMA</name>
<dbReference type="InterPro" id="IPR000086">
    <property type="entry name" value="NUDIX_hydrolase_dom"/>
</dbReference>
<keyword evidence="9" id="KW-0234">DNA repair</keyword>
<keyword evidence="5" id="KW-0479">Metal-binding</keyword>
<dbReference type="EC" id="3.6.1.55" evidence="12"/>
<sequence>MSNAAATIHIVAAVILDDRGRALVVRKHGASRFIQPGGKPEPGEAPLQALARELDEELGVQLCADTAIALGTFEDWAVNEPGHRVQAQAWWVRVDGTPQACAEIAELAWVPLQPPHGQPLAPLSEHHILPAVATRVTAR</sequence>
<dbReference type="GO" id="GO:0044716">
    <property type="term" value="F:8-oxo-GDP phosphatase activity"/>
    <property type="evidence" value="ECO:0007669"/>
    <property type="project" value="TreeGrafter"/>
</dbReference>
<evidence type="ECO:0000256" key="1">
    <source>
        <dbReference type="ARBA" id="ARBA00001946"/>
    </source>
</evidence>
<dbReference type="PATRIC" id="fig|40324.63.peg.7157"/>
<evidence type="ECO:0000256" key="16">
    <source>
        <dbReference type="ARBA" id="ARBA00042798"/>
    </source>
</evidence>
<evidence type="ECO:0000256" key="12">
    <source>
        <dbReference type="ARBA" id="ARBA00038905"/>
    </source>
</evidence>
<dbReference type="CDD" id="cd04690">
    <property type="entry name" value="NUDIX_Hydrolase"/>
    <property type="match status" value="1"/>
</dbReference>